<feature type="domain" description="DnaJ homologue subfamily C member 28 conserved" evidence="2">
    <location>
        <begin position="235"/>
        <end position="305"/>
    </location>
</feature>
<reference evidence="3" key="1">
    <citation type="submission" date="2023-03" db="EMBL/GenBank/DDBJ databases">
        <title>Massive genome expansion in bonnet fungi (Mycena s.s.) driven by repeated elements and novel gene families across ecological guilds.</title>
        <authorList>
            <consortium name="Lawrence Berkeley National Laboratory"/>
            <person name="Harder C.B."/>
            <person name="Miyauchi S."/>
            <person name="Viragh M."/>
            <person name="Kuo A."/>
            <person name="Thoen E."/>
            <person name="Andreopoulos B."/>
            <person name="Lu D."/>
            <person name="Skrede I."/>
            <person name="Drula E."/>
            <person name="Henrissat B."/>
            <person name="Morin E."/>
            <person name="Kohler A."/>
            <person name="Barry K."/>
            <person name="LaButti K."/>
            <person name="Morin E."/>
            <person name="Salamov A."/>
            <person name="Lipzen A."/>
            <person name="Mereny Z."/>
            <person name="Hegedus B."/>
            <person name="Baldrian P."/>
            <person name="Stursova M."/>
            <person name="Weitz H."/>
            <person name="Taylor A."/>
            <person name="Grigoriev I.V."/>
            <person name="Nagy L.G."/>
            <person name="Martin F."/>
            <person name="Kauserud H."/>
        </authorList>
    </citation>
    <scope>NUCLEOTIDE SEQUENCE</scope>
    <source>
        <strain evidence="3">9144</strain>
    </source>
</reference>
<keyword evidence="4" id="KW-1185">Reference proteome</keyword>
<dbReference type="Pfam" id="PF09350">
    <property type="entry name" value="DJC28_CD"/>
    <property type="match status" value="1"/>
</dbReference>
<evidence type="ECO:0000256" key="1">
    <source>
        <dbReference type="SAM" id="MobiDB-lite"/>
    </source>
</evidence>
<gene>
    <name evidence="3" type="ORF">GGX14DRAFT_634857</name>
</gene>
<comment type="caution">
    <text evidence="3">The sequence shown here is derived from an EMBL/GenBank/DDBJ whole genome shotgun (WGS) entry which is preliminary data.</text>
</comment>
<feature type="region of interest" description="Disordered" evidence="1">
    <location>
        <begin position="17"/>
        <end position="36"/>
    </location>
</feature>
<sequence length="450" mass="50525">MLSRVGVFSLCRPRFSTSAARRTSPTGGVSPGPTGSAKLFADATREETEQIYPSHSHEQPEEHVWNGDERLQDTVLRMLMDKYKPLRTGTIQTAEQKLHKSAPNVQQYRPDTSHPPITPSFNVPPGGSWASVPLLPPGPPDHRPWHTEFKVPEHAKASIRHARYPVAAPVRATHKDCDDVEQTQRNEKELHKTLGRLSRARESTLDYRLGLNSGSQSKQARARLNPVSVKGWTSLVEDRIEKARRAGLFAATKGRGKPIVRTADENNPFIAREEFLMNRIVRRNGAAPPWVELQGELDHTLHTFRRLLLDGWTRHAVRALTTNGISPAAHASSFRDPKWAAREAAYHAAALAEVNDRVRRYNALAPYAVRRPLYTLEAELAGAYERAVEGIARGLADRAKAQETKTKLDKRVQLGVGELQGKHWGWMQRLRDLLLGVVKQLARLVRARTR</sequence>
<evidence type="ECO:0000313" key="4">
    <source>
        <dbReference type="Proteomes" id="UP001219525"/>
    </source>
</evidence>
<accession>A0AAD6VIJ5</accession>
<dbReference type="AlphaFoldDB" id="A0AAD6VIJ5"/>
<protein>
    <recommendedName>
        <fullName evidence="2">DnaJ homologue subfamily C member 28 conserved domain-containing protein</fullName>
    </recommendedName>
</protein>
<proteinExistence type="predicted"/>
<dbReference type="Proteomes" id="UP001219525">
    <property type="component" value="Unassembled WGS sequence"/>
</dbReference>
<feature type="compositionally biased region" description="Low complexity" evidence="1">
    <location>
        <begin position="23"/>
        <end position="36"/>
    </location>
</feature>
<evidence type="ECO:0000259" key="2">
    <source>
        <dbReference type="Pfam" id="PF09350"/>
    </source>
</evidence>
<organism evidence="3 4">
    <name type="scientific">Mycena pura</name>
    <dbReference type="NCBI Taxonomy" id="153505"/>
    <lineage>
        <taxon>Eukaryota</taxon>
        <taxon>Fungi</taxon>
        <taxon>Dikarya</taxon>
        <taxon>Basidiomycota</taxon>
        <taxon>Agaricomycotina</taxon>
        <taxon>Agaricomycetes</taxon>
        <taxon>Agaricomycetidae</taxon>
        <taxon>Agaricales</taxon>
        <taxon>Marasmiineae</taxon>
        <taxon>Mycenaceae</taxon>
        <taxon>Mycena</taxon>
    </lineage>
</organism>
<dbReference type="EMBL" id="JARJCW010000035">
    <property type="protein sequence ID" value="KAJ7208017.1"/>
    <property type="molecule type" value="Genomic_DNA"/>
</dbReference>
<evidence type="ECO:0000313" key="3">
    <source>
        <dbReference type="EMBL" id="KAJ7208017.1"/>
    </source>
</evidence>
<dbReference type="PANTHER" id="PTHR39394">
    <property type="entry name" value="YALI0E31793P"/>
    <property type="match status" value="1"/>
</dbReference>
<dbReference type="PANTHER" id="PTHR39394:SF1">
    <property type="entry name" value="DNAJ HOMOLOGUE SUBFAMILY C MEMBER 28 CONSERVED DOMAIN-CONTAINING PROTEIN"/>
    <property type="match status" value="1"/>
</dbReference>
<name>A0AAD6VIJ5_9AGAR</name>
<dbReference type="InterPro" id="IPR018961">
    <property type="entry name" value="DnaJ_homolog_subfam-C_membr-28"/>
</dbReference>